<organism evidence="1 2">
    <name type="scientific">Vitis vinifera</name>
    <name type="common">Grape</name>
    <dbReference type="NCBI Taxonomy" id="29760"/>
    <lineage>
        <taxon>Eukaryota</taxon>
        <taxon>Viridiplantae</taxon>
        <taxon>Streptophyta</taxon>
        <taxon>Embryophyta</taxon>
        <taxon>Tracheophyta</taxon>
        <taxon>Spermatophyta</taxon>
        <taxon>Magnoliopsida</taxon>
        <taxon>eudicotyledons</taxon>
        <taxon>Gunneridae</taxon>
        <taxon>Pentapetalae</taxon>
        <taxon>rosids</taxon>
        <taxon>Vitales</taxon>
        <taxon>Vitaceae</taxon>
        <taxon>Viteae</taxon>
        <taxon>Vitis</taxon>
    </lineage>
</organism>
<protein>
    <submittedName>
        <fullName evidence="1">Uncharacterized protein</fullName>
    </submittedName>
</protein>
<dbReference type="HOGENOM" id="CLU_3413550_0_0_1"/>
<dbReference type="PaxDb" id="29760-VIT_14s0083g00920.t01"/>
<dbReference type="Proteomes" id="UP000009183">
    <property type="component" value="Chromosome 14"/>
</dbReference>
<evidence type="ECO:0000313" key="2">
    <source>
        <dbReference type="Proteomes" id="UP000009183"/>
    </source>
</evidence>
<reference evidence="2" key="1">
    <citation type="journal article" date="2007" name="Nature">
        <title>The grapevine genome sequence suggests ancestral hexaploidization in major angiosperm phyla.</title>
        <authorList>
            <consortium name="The French-Italian Public Consortium for Grapevine Genome Characterization."/>
            <person name="Jaillon O."/>
            <person name="Aury J.-M."/>
            <person name="Noel B."/>
            <person name="Policriti A."/>
            <person name="Clepet C."/>
            <person name="Casagrande A."/>
            <person name="Choisne N."/>
            <person name="Aubourg S."/>
            <person name="Vitulo N."/>
            <person name="Jubin C."/>
            <person name="Vezzi A."/>
            <person name="Legeai F."/>
            <person name="Hugueney P."/>
            <person name="Dasilva C."/>
            <person name="Horner D."/>
            <person name="Mica E."/>
            <person name="Jublot D."/>
            <person name="Poulain J."/>
            <person name="Bruyere C."/>
            <person name="Billault A."/>
            <person name="Segurens B."/>
            <person name="Gouyvenoux M."/>
            <person name="Ugarte E."/>
            <person name="Cattonaro F."/>
            <person name="Anthouard V."/>
            <person name="Vico V."/>
            <person name="Del Fabbro C."/>
            <person name="Alaux M."/>
            <person name="Di Gaspero G."/>
            <person name="Dumas V."/>
            <person name="Felice N."/>
            <person name="Paillard S."/>
            <person name="Juman I."/>
            <person name="Moroldo M."/>
            <person name="Scalabrin S."/>
            <person name="Canaguier A."/>
            <person name="Le Clainche I."/>
            <person name="Malacrida G."/>
            <person name="Durand E."/>
            <person name="Pesole G."/>
            <person name="Laucou V."/>
            <person name="Chatelet P."/>
            <person name="Merdinoglu D."/>
            <person name="Delledonne M."/>
            <person name="Pezzotti M."/>
            <person name="Lecharny A."/>
            <person name="Scarpelli C."/>
            <person name="Artiguenave F."/>
            <person name="Pe M.E."/>
            <person name="Valle G."/>
            <person name="Morgante M."/>
            <person name="Caboche M."/>
            <person name="Adam-Blondon A.-F."/>
            <person name="Weissenbach J."/>
            <person name="Quetier F."/>
            <person name="Wincker P."/>
        </authorList>
    </citation>
    <scope>NUCLEOTIDE SEQUENCE [LARGE SCALE GENOMIC DNA]</scope>
    <source>
        <strain evidence="2">cv. Pinot noir / PN40024</strain>
    </source>
</reference>
<keyword evidence="2" id="KW-1185">Reference proteome</keyword>
<name>D7SMM5_VITVI</name>
<sequence>MMNLSYKIRCTNALSHWMCARIFKAEVE</sequence>
<dbReference type="InParanoid" id="D7SMM5"/>
<accession>D7SMM5</accession>
<gene>
    <name evidence="1" type="ordered locus">VIT_14s0083g00920</name>
</gene>
<dbReference type="EMBL" id="FN594955">
    <property type="protein sequence ID" value="CBI16923.3"/>
    <property type="molecule type" value="Genomic_DNA"/>
</dbReference>
<dbReference type="AlphaFoldDB" id="D7SMM5"/>
<proteinExistence type="predicted"/>
<evidence type="ECO:0000313" key="1">
    <source>
        <dbReference type="EMBL" id="CBI16923.3"/>
    </source>
</evidence>